<protein>
    <recommendedName>
        <fullName evidence="1">Methyltransferase domain-containing protein</fullName>
    </recommendedName>
</protein>
<dbReference type="InterPro" id="IPR029063">
    <property type="entry name" value="SAM-dependent_MTases_sf"/>
</dbReference>
<comment type="caution">
    <text evidence="2">The sequence shown here is derived from an EMBL/GenBank/DDBJ whole genome shotgun (WGS) entry which is preliminary data.</text>
</comment>
<dbReference type="InterPro" id="IPR041698">
    <property type="entry name" value="Methyltransf_25"/>
</dbReference>
<dbReference type="AlphaFoldDB" id="A0A8J8PF73"/>
<dbReference type="Gene3D" id="3.40.50.150">
    <property type="entry name" value="Vaccinia Virus protein VP39"/>
    <property type="match status" value="1"/>
</dbReference>
<dbReference type="EMBL" id="LVVT01000024">
    <property type="protein sequence ID" value="TQS81260.1"/>
    <property type="molecule type" value="Genomic_DNA"/>
</dbReference>
<dbReference type="CDD" id="cd02440">
    <property type="entry name" value="AdoMet_MTases"/>
    <property type="match status" value="1"/>
</dbReference>
<name>A0A8J8PF73_9ARCH</name>
<evidence type="ECO:0000259" key="1">
    <source>
        <dbReference type="Pfam" id="PF13649"/>
    </source>
</evidence>
<sequence length="260" mass="30060">MTKLAPFQGENMSPQQIIEFWNEYAGNYSSFQQGDLPERIIERLFETETLKPDYSVLEIGSGPGTYSLKLAPRVRILTCMDSSEKMLDILGRSIKNSGYTNIERFLEDWNEYVPKKGYDACIATLCPGSGSEESLIRMEKSARRSCIIVSWYANHGDDLNEKIWKELGRDYSYDIRKSTGVQDWLKENGREFKMEILSTHITQDIPLTDIITREKSAFKAYGQRDVEEIVKKILEPCTMNGIVHFDHINEMKLIYWKPAE</sequence>
<accession>A0A8J8PF73</accession>
<dbReference type="Pfam" id="PF13649">
    <property type="entry name" value="Methyltransf_25"/>
    <property type="match status" value="1"/>
</dbReference>
<reference evidence="2" key="1">
    <citation type="submission" date="2016-03" db="EMBL/GenBank/DDBJ databases">
        <authorList>
            <person name="Borrel G."/>
            <person name="Mccann A."/>
            <person name="O'Toole P.W."/>
        </authorList>
    </citation>
    <scope>NUCLEOTIDE SEQUENCE</scope>
    <source>
        <strain evidence="2">183</strain>
    </source>
</reference>
<dbReference type="SUPFAM" id="SSF53335">
    <property type="entry name" value="S-adenosyl-L-methionine-dependent methyltransferases"/>
    <property type="match status" value="1"/>
</dbReference>
<dbReference type="Proteomes" id="UP000752814">
    <property type="component" value="Unassembled WGS sequence"/>
</dbReference>
<evidence type="ECO:0000313" key="3">
    <source>
        <dbReference type="Proteomes" id="UP000752814"/>
    </source>
</evidence>
<evidence type="ECO:0000313" key="2">
    <source>
        <dbReference type="EMBL" id="TQS81260.1"/>
    </source>
</evidence>
<proteinExistence type="predicted"/>
<organism evidence="2 3">
    <name type="scientific">Candidatus Methanomassiliicoccus intestinalis</name>
    <dbReference type="NCBI Taxonomy" id="1406512"/>
    <lineage>
        <taxon>Archaea</taxon>
        <taxon>Methanobacteriati</taxon>
        <taxon>Thermoplasmatota</taxon>
        <taxon>Thermoplasmata</taxon>
        <taxon>Methanomassiliicoccales</taxon>
        <taxon>Methanomassiliicoccaceae</taxon>
        <taxon>Methanomassiliicoccus</taxon>
    </lineage>
</organism>
<feature type="domain" description="Methyltransferase" evidence="1">
    <location>
        <begin position="56"/>
        <end position="124"/>
    </location>
</feature>
<gene>
    <name evidence="2" type="ORF">A3207_05170</name>
</gene>